<accession>A0A9E9P4K6</accession>
<keyword evidence="3" id="KW-1185">Reference proteome</keyword>
<evidence type="ECO:0000256" key="1">
    <source>
        <dbReference type="SAM" id="Phobius"/>
    </source>
</evidence>
<reference evidence="2" key="1">
    <citation type="journal article" date="2022" name="Front. Microbiol.">
        <title>New perspectives on an old grouping: The genomic and phenotypic variability of Oxalobacter formigenes and the implications for calcium oxalate stone prevention.</title>
        <authorList>
            <person name="Chmiel J.A."/>
            <person name="Carr C."/>
            <person name="Stuivenberg G.A."/>
            <person name="Venema R."/>
            <person name="Chanyi R.M."/>
            <person name="Al K.F."/>
            <person name="Giguere D."/>
            <person name="Say H."/>
            <person name="Akouris P.P."/>
            <person name="Dominguez Romero S.A."/>
            <person name="Kwong A."/>
            <person name="Tai V."/>
            <person name="Koval S.F."/>
            <person name="Razvi H."/>
            <person name="Bjazevic J."/>
            <person name="Burton J.P."/>
        </authorList>
    </citation>
    <scope>NUCLEOTIDE SEQUENCE</scope>
    <source>
        <strain evidence="2">WoOx3</strain>
    </source>
</reference>
<feature type="transmembrane region" description="Helical" evidence="1">
    <location>
        <begin position="6"/>
        <end position="25"/>
    </location>
</feature>
<organism evidence="2 3">
    <name type="scientific">Oxalobacter vibrioformis</name>
    <dbReference type="NCBI Taxonomy" id="933080"/>
    <lineage>
        <taxon>Bacteria</taxon>
        <taxon>Pseudomonadati</taxon>
        <taxon>Pseudomonadota</taxon>
        <taxon>Betaproteobacteria</taxon>
        <taxon>Burkholderiales</taxon>
        <taxon>Oxalobacteraceae</taxon>
        <taxon>Oxalobacter</taxon>
    </lineage>
</organism>
<dbReference type="KEGG" id="ovb:NB640_00660"/>
<dbReference type="Proteomes" id="UP001156215">
    <property type="component" value="Chromosome"/>
</dbReference>
<name>A0A9E9P4K6_9BURK</name>
<proteinExistence type="predicted"/>
<sequence length="189" mass="21683">MFTYIIRKAGFAFIVAILAVSYYLYKNNKIAMPEKESMTKEREELIASVKKRYGDISMEEVTAKVNEKLLSMANMSAMTADAARTKQNPESFHRAIAAYEESAHLVSEIDKMMALRYTFLKGKTLYQFREFFPDNPETPQAAQKGIAIIEGVMKEWDREKDADLWNEMKAILDEYKKKTLPPENVAGKS</sequence>
<gene>
    <name evidence="2" type="ORF">NB640_00660</name>
</gene>
<evidence type="ECO:0000313" key="3">
    <source>
        <dbReference type="Proteomes" id="UP001156215"/>
    </source>
</evidence>
<protein>
    <submittedName>
        <fullName evidence="2">Uncharacterized protein</fullName>
    </submittedName>
</protein>
<dbReference type="EMBL" id="CP098242">
    <property type="protein sequence ID" value="WAW10216.1"/>
    <property type="molecule type" value="Genomic_DNA"/>
</dbReference>
<keyword evidence="1" id="KW-0812">Transmembrane</keyword>
<evidence type="ECO:0000313" key="2">
    <source>
        <dbReference type="EMBL" id="WAW10216.1"/>
    </source>
</evidence>
<dbReference type="AlphaFoldDB" id="A0A9E9P4K6"/>
<keyword evidence="1" id="KW-1133">Transmembrane helix</keyword>
<dbReference type="RefSeq" id="WP_269309219.1">
    <property type="nucleotide sequence ID" value="NZ_CP098242.1"/>
</dbReference>
<keyword evidence="1" id="KW-0472">Membrane</keyword>